<gene>
    <name evidence="7" type="ORF">L873DRAFT_1913207</name>
</gene>
<dbReference type="AlphaFoldDB" id="A0A3N4JMK7"/>
<dbReference type="EC" id="2.5.1.18" evidence="2"/>
<dbReference type="SFLD" id="SFLDG00358">
    <property type="entry name" value="Main_(cytGST)"/>
    <property type="match status" value="1"/>
</dbReference>
<dbReference type="PANTHER" id="PTHR44051:SF20">
    <property type="entry name" value="GLUTATHIONE TRANSFERASE 1 (EUROFUNG)"/>
    <property type="match status" value="1"/>
</dbReference>
<dbReference type="InterPro" id="IPR040079">
    <property type="entry name" value="Glutathione_S-Trfase"/>
</dbReference>
<dbReference type="Gene3D" id="3.40.30.10">
    <property type="entry name" value="Glutaredoxin"/>
    <property type="match status" value="1"/>
</dbReference>
<sequence length="159" mass="18350">MPRLTDNSVSPPFTVWESGAILQYLVDRYDTAHKVSFEKFEEKVLANQYLMFQMSGQGPYFGQAMWFTHFHGEKIPSAIARYTNEVRRVLGVLDVILKDKEYLVGGRVSYADLSFISWIWLLESLPELNGWEQEYSQVGAWIARTGERGSVKGAYQQRK</sequence>
<dbReference type="InterPro" id="IPR004045">
    <property type="entry name" value="Glutathione_S-Trfase_N"/>
</dbReference>
<protein>
    <recommendedName>
        <fullName evidence="2">glutathione transferase</fullName>
        <ecNumber evidence="2">2.5.1.18</ecNumber>
    </recommendedName>
</protein>
<comment type="catalytic activity">
    <reaction evidence="4">
        <text>RX + glutathione = an S-substituted glutathione + a halide anion + H(+)</text>
        <dbReference type="Rhea" id="RHEA:16437"/>
        <dbReference type="ChEBI" id="CHEBI:15378"/>
        <dbReference type="ChEBI" id="CHEBI:16042"/>
        <dbReference type="ChEBI" id="CHEBI:17792"/>
        <dbReference type="ChEBI" id="CHEBI:57925"/>
        <dbReference type="ChEBI" id="CHEBI:90779"/>
        <dbReference type="EC" id="2.5.1.18"/>
    </reaction>
</comment>
<keyword evidence="3 7" id="KW-0808">Transferase</keyword>
<dbReference type="PROSITE" id="PS50404">
    <property type="entry name" value="GST_NTER"/>
    <property type="match status" value="1"/>
</dbReference>
<reference evidence="7 8" key="1">
    <citation type="journal article" date="2018" name="Nat. Ecol. Evol.">
        <title>Pezizomycetes genomes reveal the molecular basis of ectomycorrhizal truffle lifestyle.</title>
        <authorList>
            <person name="Murat C."/>
            <person name="Payen T."/>
            <person name="Noel B."/>
            <person name="Kuo A."/>
            <person name="Morin E."/>
            <person name="Chen J."/>
            <person name="Kohler A."/>
            <person name="Krizsan K."/>
            <person name="Balestrini R."/>
            <person name="Da Silva C."/>
            <person name="Montanini B."/>
            <person name="Hainaut M."/>
            <person name="Levati E."/>
            <person name="Barry K.W."/>
            <person name="Belfiori B."/>
            <person name="Cichocki N."/>
            <person name="Clum A."/>
            <person name="Dockter R.B."/>
            <person name="Fauchery L."/>
            <person name="Guy J."/>
            <person name="Iotti M."/>
            <person name="Le Tacon F."/>
            <person name="Lindquist E.A."/>
            <person name="Lipzen A."/>
            <person name="Malagnac F."/>
            <person name="Mello A."/>
            <person name="Molinier V."/>
            <person name="Miyauchi S."/>
            <person name="Poulain J."/>
            <person name="Riccioni C."/>
            <person name="Rubini A."/>
            <person name="Sitrit Y."/>
            <person name="Splivallo R."/>
            <person name="Traeger S."/>
            <person name="Wang M."/>
            <person name="Zifcakova L."/>
            <person name="Wipf D."/>
            <person name="Zambonelli A."/>
            <person name="Paolocci F."/>
            <person name="Nowrousian M."/>
            <person name="Ottonello S."/>
            <person name="Baldrian P."/>
            <person name="Spatafora J.W."/>
            <person name="Henrissat B."/>
            <person name="Nagy L.G."/>
            <person name="Aury J.M."/>
            <person name="Wincker P."/>
            <person name="Grigoriev I.V."/>
            <person name="Bonfante P."/>
            <person name="Martin F.M."/>
        </authorList>
    </citation>
    <scope>NUCLEOTIDE SEQUENCE [LARGE SCALE GENOMIC DNA]</scope>
    <source>
        <strain evidence="7 8">120613-1</strain>
    </source>
</reference>
<evidence type="ECO:0000259" key="6">
    <source>
        <dbReference type="PROSITE" id="PS50405"/>
    </source>
</evidence>
<dbReference type="EMBL" id="ML120395">
    <property type="protein sequence ID" value="RPA98537.1"/>
    <property type="molecule type" value="Genomic_DNA"/>
</dbReference>
<evidence type="ECO:0000313" key="7">
    <source>
        <dbReference type="EMBL" id="RPA98537.1"/>
    </source>
</evidence>
<feature type="domain" description="GST C-terminal" evidence="6">
    <location>
        <begin position="39"/>
        <end position="159"/>
    </location>
</feature>
<evidence type="ECO:0000313" key="8">
    <source>
        <dbReference type="Proteomes" id="UP000276215"/>
    </source>
</evidence>
<name>A0A3N4JMK7_9PEZI</name>
<dbReference type="Gene3D" id="1.20.1050.10">
    <property type="match status" value="1"/>
</dbReference>
<dbReference type="GO" id="GO:0004364">
    <property type="term" value="F:glutathione transferase activity"/>
    <property type="evidence" value="ECO:0007669"/>
    <property type="project" value="UniProtKB-EC"/>
</dbReference>
<evidence type="ECO:0000256" key="4">
    <source>
        <dbReference type="ARBA" id="ARBA00047960"/>
    </source>
</evidence>
<evidence type="ECO:0000256" key="1">
    <source>
        <dbReference type="ARBA" id="ARBA00007409"/>
    </source>
</evidence>
<dbReference type="Proteomes" id="UP000276215">
    <property type="component" value="Unassembled WGS sequence"/>
</dbReference>
<dbReference type="Pfam" id="PF13410">
    <property type="entry name" value="GST_C_2"/>
    <property type="match status" value="1"/>
</dbReference>
<dbReference type="SFLD" id="SFLDS00019">
    <property type="entry name" value="Glutathione_Transferase_(cytos"/>
    <property type="match status" value="1"/>
</dbReference>
<evidence type="ECO:0000256" key="2">
    <source>
        <dbReference type="ARBA" id="ARBA00012452"/>
    </source>
</evidence>
<dbReference type="STRING" id="1336337.A0A3N4JMK7"/>
<feature type="domain" description="GST N-terminal" evidence="5">
    <location>
        <begin position="1"/>
        <end position="33"/>
    </location>
</feature>
<dbReference type="OrthoDB" id="422574at2759"/>
<proteinExistence type="inferred from homology"/>
<organism evidence="7 8">
    <name type="scientific">Choiromyces venosus 120613-1</name>
    <dbReference type="NCBI Taxonomy" id="1336337"/>
    <lineage>
        <taxon>Eukaryota</taxon>
        <taxon>Fungi</taxon>
        <taxon>Dikarya</taxon>
        <taxon>Ascomycota</taxon>
        <taxon>Pezizomycotina</taxon>
        <taxon>Pezizomycetes</taxon>
        <taxon>Pezizales</taxon>
        <taxon>Tuberaceae</taxon>
        <taxon>Choiromyces</taxon>
    </lineage>
</organism>
<dbReference type="InterPro" id="IPR036282">
    <property type="entry name" value="Glutathione-S-Trfase_C_sf"/>
</dbReference>
<evidence type="ECO:0000256" key="3">
    <source>
        <dbReference type="ARBA" id="ARBA00022679"/>
    </source>
</evidence>
<dbReference type="InterPro" id="IPR010987">
    <property type="entry name" value="Glutathione-S-Trfase_C-like"/>
</dbReference>
<dbReference type="PANTHER" id="PTHR44051">
    <property type="entry name" value="GLUTATHIONE S-TRANSFERASE-RELATED"/>
    <property type="match status" value="1"/>
</dbReference>
<dbReference type="SUPFAM" id="SSF47616">
    <property type="entry name" value="GST C-terminal domain-like"/>
    <property type="match status" value="1"/>
</dbReference>
<comment type="similarity">
    <text evidence="1">Belongs to the GST superfamily.</text>
</comment>
<evidence type="ECO:0000259" key="5">
    <source>
        <dbReference type="PROSITE" id="PS50404"/>
    </source>
</evidence>
<dbReference type="PROSITE" id="PS50405">
    <property type="entry name" value="GST_CTER"/>
    <property type="match status" value="1"/>
</dbReference>
<accession>A0A3N4JMK7</accession>
<keyword evidence="8" id="KW-1185">Reference proteome</keyword>
<feature type="non-terminal residue" evidence="7">
    <location>
        <position position="159"/>
    </location>
</feature>